<accession>A0A1E4RQ72</accession>
<feature type="compositionally biased region" description="Basic and acidic residues" evidence="1">
    <location>
        <begin position="127"/>
        <end position="136"/>
    </location>
</feature>
<feature type="compositionally biased region" description="Low complexity" evidence="1">
    <location>
        <begin position="285"/>
        <end position="303"/>
    </location>
</feature>
<evidence type="ECO:0000313" key="3">
    <source>
        <dbReference type="Proteomes" id="UP000095085"/>
    </source>
</evidence>
<dbReference type="Proteomes" id="UP000095085">
    <property type="component" value="Unassembled WGS sequence"/>
</dbReference>
<dbReference type="GeneID" id="30992761"/>
<organism evidence="2 3">
    <name type="scientific">Hyphopichia burtonii NRRL Y-1933</name>
    <dbReference type="NCBI Taxonomy" id="984485"/>
    <lineage>
        <taxon>Eukaryota</taxon>
        <taxon>Fungi</taxon>
        <taxon>Dikarya</taxon>
        <taxon>Ascomycota</taxon>
        <taxon>Saccharomycotina</taxon>
        <taxon>Pichiomycetes</taxon>
        <taxon>Debaryomycetaceae</taxon>
        <taxon>Hyphopichia</taxon>
    </lineage>
</organism>
<feature type="compositionally biased region" description="Basic and acidic residues" evidence="1">
    <location>
        <begin position="1"/>
        <end position="10"/>
    </location>
</feature>
<feature type="compositionally biased region" description="Polar residues" evidence="1">
    <location>
        <begin position="38"/>
        <end position="59"/>
    </location>
</feature>
<dbReference type="RefSeq" id="XP_020078500.1">
    <property type="nucleotide sequence ID" value="XM_020218211.1"/>
</dbReference>
<sequence length="460" mass="51779">MNNEKDDNASKVDITNSKHKSKSPSPPTVTVTSEDDTSNSVLQNIPSPTLNSTATSNESSSKKHRPSSLNLKVTDKSNSDVALRIVSPGLPQLNEEMKTTVKISQKIEQQQKNLIAARHLNSANSSSEKELVHEENNNDVDLSEPQVSTSNNNEDFDRLSTPSSAKRLKRNNIPTPLNIPNKSSVRPSIQSAPIRPQQQPQQHMKRSYKQVAYAYQPQPSPSFAQPMVSSYGQYYQIPQHQYLNPSMQVPQYSYQNHPYKRIRMYAPPYTSSQQSFPRPVSRGAYPSQYQSPSNIPSSPNQSSVTDVYNGDYTKAAPLNSQPLSAQRDFFENGPSSRLALAKHSKRNIHDDDRLPVSEEEVREMQEKYNSMVNNNNDDDSKNRDSRGLSLVDGDDIFGSINLMNESVFNFRIFNSKSSTSENTHNNSAAQKKGDNRLSKEKEKFLKICETSWDEFVSNKI</sequence>
<feature type="compositionally biased region" description="Polar residues" evidence="1">
    <location>
        <begin position="172"/>
        <end position="202"/>
    </location>
</feature>
<feature type="region of interest" description="Disordered" evidence="1">
    <location>
        <begin position="269"/>
        <end position="320"/>
    </location>
</feature>
<dbReference type="STRING" id="984485.A0A1E4RQ72"/>
<feature type="region of interest" description="Disordered" evidence="1">
    <location>
        <begin position="1"/>
        <end position="80"/>
    </location>
</feature>
<proteinExistence type="predicted"/>
<dbReference type="EMBL" id="KV454538">
    <property type="protein sequence ID" value="ODV69433.1"/>
    <property type="molecule type" value="Genomic_DNA"/>
</dbReference>
<feature type="region of interest" description="Disordered" evidence="1">
    <location>
        <begin position="121"/>
        <end position="204"/>
    </location>
</feature>
<dbReference type="OrthoDB" id="3977264at2759"/>
<protein>
    <submittedName>
        <fullName evidence="2">Uncharacterized protein</fullName>
    </submittedName>
</protein>
<name>A0A1E4RQ72_9ASCO</name>
<evidence type="ECO:0000256" key="1">
    <source>
        <dbReference type="SAM" id="MobiDB-lite"/>
    </source>
</evidence>
<evidence type="ECO:0000313" key="2">
    <source>
        <dbReference type="EMBL" id="ODV69433.1"/>
    </source>
</evidence>
<gene>
    <name evidence="2" type="ORF">HYPBUDRAFT_102629</name>
</gene>
<dbReference type="AlphaFoldDB" id="A0A1E4RQ72"/>
<keyword evidence="3" id="KW-1185">Reference proteome</keyword>
<reference evidence="3" key="1">
    <citation type="submission" date="2016-05" db="EMBL/GenBank/DDBJ databases">
        <title>Comparative genomics of biotechnologically important yeasts.</title>
        <authorList>
            <consortium name="DOE Joint Genome Institute"/>
            <person name="Riley R."/>
            <person name="Haridas S."/>
            <person name="Wolfe K.H."/>
            <person name="Lopes M.R."/>
            <person name="Hittinger C.T."/>
            <person name="Goker M."/>
            <person name="Salamov A."/>
            <person name="Wisecaver J."/>
            <person name="Long T.M."/>
            <person name="Aerts A.L."/>
            <person name="Barry K."/>
            <person name="Choi C."/>
            <person name="Clum A."/>
            <person name="Coughlan A.Y."/>
            <person name="Deshpande S."/>
            <person name="Douglass A.P."/>
            <person name="Hanson S.J."/>
            <person name="Klenk H.-P."/>
            <person name="Labutti K."/>
            <person name="Lapidus A."/>
            <person name="Lindquist E."/>
            <person name="Lipzen A."/>
            <person name="Meier-Kolthoff J.P."/>
            <person name="Ohm R.A."/>
            <person name="Otillar R.P."/>
            <person name="Pangilinan J."/>
            <person name="Peng Y."/>
            <person name="Rokas A."/>
            <person name="Rosa C.A."/>
            <person name="Scheuner C."/>
            <person name="Sibirny A.A."/>
            <person name="Slot J.C."/>
            <person name="Stielow J.B."/>
            <person name="Sun H."/>
            <person name="Kurtzman C.P."/>
            <person name="Blackwell M."/>
            <person name="Grigoriev I.V."/>
            <person name="Jeffries T.W."/>
        </authorList>
    </citation>
    <scope>NUCLEOTIDE SEQUENCE [LARGE SCALE GENOMIC DNA]</scope>
    <source>
        <strain evidence="3">NRRL Y-1933</strain>
    </source>
</reference>